<dbReference type="SUPFAM" id="SSF74942">
    <property type="entry name" value="YhbC-like, C-terminal domain"/>
    <property type="match status" value="1"/>
</dbReference>
<organism evidence="6 7">
    <name type="scientific">Endozoicomonas numazuensis</name>
    <dbReference type="NCBI Taxonomy" id="1137799"/>
    <lineage>
        <taxon>Bacteria</taxon>
        <taxon>Pseudomonadati</taxon>
        <taxon>Pseudomonadota</taxon>
        <taxon>Gammaproteobacteria</taxon>
        <taxon>Oceanospirillales</taxon>
        <taxon>Endozoicomonadaceae</taxon>
        <taxon>Endozoicomonas</taxon>
    </lineage>
</organism>
<comment type="similarity">
    <text evidence="3">Belongs to the RimP family.</text>
</comment>
<evidence type="ECO:0000313" key="7">
    <source>
        <dbReference type="Proteomes" id="UP000028073"/>
    </source>
</evidence>
<reference evidence="6 7" key="1">
    <citation type="submission" date="2014-06" db="EMBL/GenBank/DDBJ databases">
        <title>Whole Genome Sequences of Three Symbiotic Endozoicomonas Bacteria.</title>
        <authorList>
            <person name="Neave M.J."/>
            <person name="Apprill A."/>
            <person name="Voolstra C.R."/>
        </authorList>
    </citation>
    <scope>NUCLEOTIDE SEQUENCE [LARGE SCALE GENOMIC DNA]</scope>
    <source>
        <strain evidence="6 7">DSM 25634</strain>
    </source>
</reference>
<feature type="domain" description="Ribosome maturation factor RimP C-terminal" evidence="5">
    <location>
        <begin position="89"/>
        <end position="154"/>
    </location>
</feature>
<evidence type="ECO:0000256" key="3">
    <source>
        <dbReference type="HAMAP-Rule" id="MF_01077"/>
    </source>
</evidence>
<feature type="domain" description="Ribosome maturation factor RimP N-terminal" evidence="4">
    <location>
        <begin position="11"/>
        <end position="86"/>
    </location>
</feature>
<dbReference type="GO" id="GO:0005829">
    <property type="term" value="C:cytosol"/>
    <property type="evidence" value="ECO:0007669"/>
    <property type="project" value="TreeGrafter"/>
</dbReference>
<evidence type="ECO:0000259" key="5">
    <source>
        <dbReference type="Pfam" id="PF17384"/>
    </source>
</evidence>
<evidence type="ECO:0000259" key="4">
    <source>
        <dbReference type="Pfam" id="PF02576"/>
    </source>
</evidence>
<dbReference type="eggNOG" id="COG0779">
    <property type="taxonomic scope" value="Bacteria"/>
</dbReference>
<protein>
    <recommendedName>
        <fullName evidence="3">Ribosome maturation factor RimP</fullName>
    </recommendedName>
</protein>
<keyword evidence="7" id="KW-1185">Reference proteome</keyword>
<dbReference type="InterPro" id="IPR028998">
    <property type="entry name" value="RimP_C"/>
</dbReference>
<evidence type="ECO:0000256" key="2">
    <source>
        <dbReference type="ARBA" id="ARBA00022517"/>
    </source>
</evidence>
<keyword evidence="1 3" id="KW-0963">Cytoplasm</keyword>
<comment type="subcellular location">
    <subcellularLocation>
        <location evidence="3">Cytoplasm</location>
    </subcellularLocation>
</comment>
<dbReference type="RefSeq" id="WP_034839642.1">
    <property type="nucleotide sequence ID" value="NZ_JOKH01000004.1"/>
</dbReference>
<gene>
    <name evidence="3" type="primary">rimP</name>
    <name evidence="6" type="ORF">GZ78_20170</name>
</gene>
<accession>A0A081NES5</accession>
<dbReference type="AlphaFoldDB" id="A0A081NES5"/>
<dbReference type="Proteomes" id="UP000028073">
    <property type="component" value="Unassembled WGS sequence"/>
</dbReference>
<dbReference type="PANTHER" id="PTHR33867">
    <property type="entry name" value="RIBOSOME MATURATION FACTOR RIMP"/>
    <property type="match status" value="1"/>
</dbReference>
<sequence>MAGKQSQLEALIRPVIESLGYQLWGIEFKSQGKNSMLRIYIDTLEKDKGIQLEDCEVVSRQISGVLDVEDPITEEYTLEVSSPGVDRQLFSLEQYVAWAGAEVNVRLRIPFEGRRRYKGIVKGVEDQDVVLIVDDHELLLPIESIDKAQVIPRFD</sequence>
<dbReference type="InterPro" id="IPR035956">
    <property type="entry name" value="RimP_N_sf"/>
</dbReference>
<keyword evidence="2 3" id="KW-0690">Ribosome biogenesis</keyword>
<dbReference type="FunFam" id="3.30.300.70:FF:000001">
    <property type="entry name" value="Ribosome maturation factor RimP"/>
    <property type="match status" value="1"/>
</dbReference>
<comment type="caution">
    <text evidence="6">The sequence shown here is derived from an EMBL/GenBank/DDBJ whole genome shotgun (WGS) entry which is preliminary data.</text>
</comment>
<proteinExistence type="inferred from homology"/>
<dbReference type="SUPFAM" id="SSF75420">
    <property type="entry name" value="YhbC-like, N-terminal domain"/>
    <property type="match status" value="1"/>
</dbReference>
<dbReference type="Pfam" id="PF02576">
    <property type="entry name" value="RimP_N"/>
    <property type="match status" value="1"/>
</dbReference>
<dbReference type="EMBL" id="JOKH01000004">
    <property type="protein sequence ID" value="KEQ16948.1"/>
    <property type="molecule type" value="Genomic_DNA"/>
</dbReference>
<dbReference type="HAMAP" id="MF_01077">
    <property type="entry name" value="RimP"/>
    <property type="match status" value="1"/>
</dbReference>
<dbReference type="OrthoDB" id="9805006at2"/>
<dbReference type="PANTHER" id="PTHR33867:SF1">
    <property type="entry name" value="RIBOSOME MATURATION FACTOR RIMP"/>
    <property type="match status" value="1"/>
</dbReference>
<dbReference type="InterPro" id="IPR003728">
    <property type="entry name" value="Ribosome_maturation_RimP"/>
</dbReference>
<evidence type="ECO:0000313" key="6">
    <source>
        <dbReference type="EMBL" id="KEQ16948.1"/>
    </source>
</evidence>
<dbReference type="InterPro" id="IPR036847">
    <property type="entry name" value="RimP_C_sf"/>
</dbReference>
<dbReference type="STRING" id="1137799.GZ78_20170"/>
<dbReference type="GO" id="GO:0006412">
    <property type="term" value="P:translation"/>
    <property type="evidence" value="ECO:0007669"/>
    <property type="project" value="TreeGrafter"/>
</dbReference>
<dbReference type="NCBIfam" id="NF000927">
    <property type="entry name" value="PRK00092.1-1"/>
    <property type="match status" value="1"/>
</dbReference>
<dbReference type="InterPro" id="IPR028989">
    <property type="entry name" value="RimP_N"/>
</dbReference>
<dbReference type="GO" id="GO:0000028">
    <property type="term" value="P:ribosomal small subunit assembly"/>
    <property type="evidence" value="ECO:0007669"/>
    <property type="project" value="TreeGrafter"/>
</dbReference>
<name>A0A081NES5_9GAMM</name>
<evidence type="ECO:0000256" key="1">
    <source>
        <dbReference type="ARBA" id="ARBA00022490"/>
    </source>
</evidence>
<dbReference type="CDD" id="cd01734">
    <property type="entry name" value="YlxS_C"/>
    <property type="match status" value="1"/>
</dbReference>
<dbReference type="Pfam" id="PF17384">
    <property type="entry name" value="DUF150_C"/>
    <property type="match status" value="1"/>
</dbReference>
<comment type="function">
    <text evidence="3">Required for maturation of 30S ribosomal subunits.</text>
</comment>
<dbReference type="Gene3D" id="3.30.300.70">
    <property type="entry name" value="RimP-like superfamily, N-terminal"/>
    <property type="match status" value="1"/>
</dbReference>